<name>X6M5C2_RETFI</name>
<evidence type="ECO:0000313" key="2">
    <source>
        <dbReference type="Proteomes" id="UP000023152"/>
    </source>
</evidence>
<dbReference type="EMBL" id="ASPP01024818">
    <property type="protein sequence ID" value="ETO08667.1"/>
    <property type="molecule type" value="Genomic_DNA"/>
</dbReference>
<dbReference type="AlphaFoldDB" id="X6M5C2"/>
<protein>
    <submittedName>
        <fullName evidence="1">Uncharacterized protein</fullName>
    </submittedName>
</protein>
<evidence type="ECO:0000313" key="1">
    <source>
        <dbReference type="EMBL" id="ETO08667.1"/>
    </source>
</evidence>
<accession>X6M5C2</accession>
<organism evidence="1 2">
    <name type="scientific">Reticulomyxa filosa</name>
    <dbReference type="NCBI Taxonomy" id="46433"/>
    <lineage>
        <taxon>Eukaryota</taxon>
        <taxon>Sar</taxon>
        <taxon>Rhizaria</taxon>
        <taxon>Retaria</taxon>
        <taxon>Foraminifera</taxon>
        <taxon>Monothalamids</taxon>
        <taxon>Reticulomyxidae</taxon>
        <taxon>Reticulomyxa</taxon>
    </lineage>
</organism>
<reference evidence="1 2" key="1">
    <citation type="journal article" date="2013" name="Curr. Biol.">
        <title>The Genome of the Foraminiferan Reticulomyxa filosa.</title>
        <authorList>
            <person name="Glockner G."/>
            <person name="Hulsmann N."/>
            <person name="Schleicher M."/>
            <person name="Noegel A.A."/>
            <person name="Eichinger L."/>
            <person name="Gallinger C."/>
            <person name="Pawlowski J."/>
            <person name="Sierra R."/>
            <person name="Euteneuer U."/>
            <person name="Pillet L."/>
            <person name="Moustafa A."/>
            <person name="Platzer M."/>
            <person name="Groth M."/>
            <person name="Szafranski K."/>
            <person name="Schliwa M."/>
        </authorList>
    </citation>
    <scope>NUCLEOTIDE SEQUENCE [LARGE SCALE GENOMIC DNA]</scope>
</reference>
<proteinExistence type="predicted"/>
<keyword evidence="2" id="KW-1185">Reference proteome</keyword>
<sequence length="189" mass="22375">MLLKKKRKDFELISLELFLWKQYLLRAISFKYDNNEMILLNELLKRDMFMQIKPGLVKEDEGRCQRQIFKLDNSKWCGHDTENVDTSLLVWGGYFTSNDQKSNKENRWLVCVNINKQEINIAQHEEDSTVYPFKSVMCVFTNMKYDNALMIFFNNGKEPLHFFCDSEQDRDSLHQLLASVPAGKFKEVP</sequence>
<dbReference type="Proteomes" id="UP000023152">
    <property type="component" value="Unassembled WGS sequence"/>
</dbReference>
<gene>
    <name evidence="1" type="ORF">RFI_28722</name>
</gene>
<comment type="caution">
    <text evidence="1">The sequence shown here is derived from an EMBL/GenBank/DDBJ whole genome shotgun (WGS) entry which is preliminary data.</text>
</comment>